<proteinExistence type="predicted"/>
<evidence type="ECO:0000313" key="2">
    <source>
        <dbReference type="Proteomes" id="UP001148018"/>
    </source>
</evidence>
<dbReference type="AlphaFoldDB" id="A0A9Q0DBG6"/>
<evidence type="ECO:0000313" key="1">
    <source>
        <dbReference type="EMBL" id="KAJ3585814.1"/>
    </source>
</evidence>
<dbReference type="Proteomes" id="UP001148018">
    <property type="component" value="Unassembled WGS sequence"/>
</dbReference>
<gene>
    <name evidence="1" type="ORF">NHX12_012223</name>
</gene>
<protein>
    <submittedName>
        <fullName evidence="1">Uncharacterized protein</fullName>
    </submittedName>
</protein>
<organism evidence="1 2">
    <name type="scientific">Muraenolepis orangiensis</name>
    <name type="common">Patagonian moray cod</name>
    <dbReference type="NCBI Taxonomy" id="630683"/>
    <lineage>
        <taxon>Eukaryota</taxon>
        <taxon>Metazoa</taxon>
        <taxon>Chordata</taxon>
        <taxon>Craniata</taxon>
        <taxon>Vertebrata</taxon>
        <taxon>Euteleostomi</taxon>
        <taxon>Actinopterygii</taxon>
        <taxon>Neopterygii</taxon>
        <taxon>Teleostei</taxon>
        <taxon>Neoteleostei</taxon>
        <taxon>Acanthomorphata</taxon>
        <taxon>Zeiogadaria</taxon>
        <taxon>Gadariae</taxon>
        <taxon>Gadiformes</taxon>
        <taxon>Muraenolepidoidei</taxon>
        <taxon>Muraenolepididae</taxon>
        <taxon>Muraenolepis</taxon>
    </lineage>
</organism>
<sequence length="147" mass="16147">MGTATLNTLTGAALLPMDRINRGGGSSCPSWHLLHPPSAFRRWGGRSHWWERGCAGQTLLYCRDFHWDLLSIRGPEEQEIIDEMVARANFPLSSHLLVGLPGYRPGLTGCVISQRPRSPDAGSPDLIRLPDADPAFTDPAFKNSLSL</sequence>
<dbReference type="OrthoDB" id="547680at2759"/>
<comment type="caution">
    <text evidence="1">The sequence shown here is derived from an EMBL/GenBank/DDBJ whole genome shotgun (WGS) entry which is preliminary data.</text>
</comment>
<dbReference type="EMBL" id="JANIIK010000117">
    <property type="protein sequence ID" value="KAJ3585814.1"/>
    <property type="molecule type" value="Genomic_DNA"/>
</dbReference>
<reference evidence="1" key="1">
    <citation type="submission" date="2022-07" db="EMBL/GenBank/DDBJ databases">
        <title>Chromosome-level genome of Muraenolepis orangiensis.</title>
        <authorList>
            <person name="Kim J."/>
        </authorList>
    </citation>
    <scope>NUCLEOTIDE SEQUENCE</scope>
    <source>
        <strain evidence="1">KU_S4_2022</strain>
        <tissue evidence="1">Muscle</tissue>
    </source>
</reference>
<accession>A0A9Q0DBG6</accession>
<keyword evidence="2" id="KW-1185">Reference proteome</keyword>
<name>A0A9Q0DBG6_9TELE</name>